<dbReference type="Proteomes" id="UP000664132">
    <property type="component" value="Unassembled WGS sequence"/>
</dbReference>
<comment type="caution">
    <text evidence="4">The sequence shown here is derived from an EMBL/GenBank/DDBJ whole genome shotgun (WGS) entry which is preliminary data.</text>
</comment>
<dbReference type="AlphaFoldDB" id="A0A8H7T9W8"/>
<evidence type="ECO:0000313" key="5">
    <source>
        <dbReference type="Proteomes" id="UP000664132"/>
    </source>
</evidence>
<sequence length="548" mass="62602">MAKANGRGTSTATCKQRKQQLVYEKAQVDAFWAKTDEKTRSAVQVLAEPQNSEECRQKIRRRLSVAETQYLSHCSADELETLLSRYLGEAEDGKERHAGSGERGLKRARSGTSKFLNNFNDYLKAYSGIVQMMNGVGPNYGDAAYGALSLLLVLAVNKEKTQDIIADMLFTLQEQYSRIQRLKDVYATAVIKEHVAVVYRLGIEFAHQAALYYSIGTFRRALYLLSQPPSVVLESKVSDIKRAIKEMRMEMETQDRIRLNNMERNLGDVKDKVNKIEESVEVVHVRAENERFESLQHLLQVEAQDSETFVRDYDRRIADTFCSIRRLPPFDAEKQLFQSDEFVSWRRSSESGLILLQGKTVAPNHTLLSWHSSATTTLVRDPGKYLATKGSKLQPVLYCFCQVSESWDENPPPLYSAHTVMSSIIYQLLKTESARPLLRDDKRYGKLKRDIEDLSAAPTLKFAEPPVKLYSMLARLLAELALERVFVVLDRVDRIQGHIENFLESLLELIEKSGCVLKVLVTMRTEHAFDDSIMESRENYVRVFLDQD</sequence>
<dbReference type="EMBL" id="JAFJYH010000231">
    <property type="protein sequence ID" value="KAG4415202.1"/>
    <property type="molecule type" value="Genomic_DNA"/>
</dbReference>
<dbReference type="InterPro" id="IPR056884">
    <property type="entry name" value="NPHP3-like_N"/>
</dbReference>
<evidence type="ECO:0000256" key="1">
    <source>
        <dbReference type="ARBA" id="ARBA00022737"/>
    </source>
</evidence>
<dbReference type="OrthoDB" id="5389929at2759"/>
<dbReference type="InterPro" id="IPR056125">
    <property type="entry name" value="DUF7708"/>
</dbReference>
<dbReference type="Pfam" id="PF24883">
    <property type="entry name" value="NPHP3_N"/>
    <property type="match status" value="1"/>
</dbReference>
<keyword evidence="1" id="KW-0677">Repeat</keyword>
<protein>
    <submittedName>
        <fullName evidence="4">Uncharacterized protein</fullName>
    </submittedName>
</protein>
<feature type="domain" description="Nephrocystin 3-like N-terminal" evidence="3">
    <location>
        <begin position="335"/>
        <end position="524"/>
    </location>
</feature>
<name>A0A8H7T9W8_9HELO</name>
<keyword evidence="5" id="KW-1185">Reference proteome</keyword>
<dbReference type="Pfam" id="PF24809">
    <property type="entry name" value="DUF7708"/>
    <property type="match status" value="1"/>
</dbReference>
<evidence type="ECO:0000259" key="3">
    <source>
        <dbReference type="Pfam" id="PF24883"/>
    </source>
</evidence>
<reference evidence="4" key="1">
    <citation type="submission" date="2021-02" db="EMBL/GenBank/DDBJ databases">
        <title>Genome sequence Cadophora malorum strain M34.</title>
        <authorList>
            <person name="Stefanovic E."/>
            <person name="Vu D."/>
            <person name="Scully C."/>
            <person name="Dijksterhuis J."/>
            <person name="Roader J."/>
            <person name="Houbraken J."/>
        </authorList>
    </citation>
    <scope>NUCLEOTIDE SEQUENCE</scope>
    <source>
        <strain evidence="4">M34</strain>
    </source>
</reference>
<evidence type="ECO:0000259" key="2">
    <source>
        <dbReference type="Pfam" id="PF24809"/>
    </source>
</evidence>
<evidence type="ECO:0000313" key="4">
    <source>
        <dbReference type="EMBL" id="KAG4415202.1"/>
    </source>
</evidence>
<proteinExistence type="predicted"/>
<organism evidence="4 5">
    <name type="scientific">Cadophora malorum</name>
    <dbReference type="NCBI Taxonomy" id="108018"/>
    <lineage>
        <taxon>Eukaryota</taxon>
        <taxon>Fungi</taxon>
        <taxon>Dikarya</taxon>
        <taxon>Ascomycota</taxon>
        <taxon>Pezizomycotina</taxon>
        <taxon>Leotiomycetes</taxon>
        <taxon>Helotiales</taxon>
        <taxon>Ploettnerulaceae</taxon>
        <taxon>Cadophora</taxon>
    </lineage>
</organism>
<feature type="domain" description="DUF7708" evidence="2">
    <location>
        <begin position="114"/>
        <end position="258"/>
    </location>
</feature>
<accession>A0A8H7T9W8</accession>
<gene>
    <name evidence="4" type="ORF">IFR04_011661</name>
</gene>